<dbReference type="PANTHER" id="PTHR30307">
    <property type="entry name" value="S-ADENOSYLMETHIONINE:TRNA RIBOSYLTRANSFERASE-ISOMERASE"/>
    <property type="match status" value="1"/>
</dbReference>
<dbReference type="Gene3D" id="2.40.10.240">
    <property type="entry name" value="QueA-like"/>
    <property type="match status" value="1"/>
</dbReference>
<comment type="subunit">
    <text evidence="3 13">Monomer.</text>
</comment>
<dbReference type="EC" id="2.4.99.17" evidence="10 13"/>
<dbReference type="NCBIfam" id="TIGR00113">
    <property type="entry name" value="queA"/>
    <property type="match status" value="1"/>
</dbReference>
<dbReference type="GO" id="GO:0005737">
    <property type="term" value="C:cytoplasm"/>
    <property type="evidence" value="ECO:0007669"/>
    <property type="project" value="UniProtKB-SubCell"/>
</dbReference>
<dbReference type="Proteomes" id="UP000219412">
    <property type="component" value="Unassembled WGS sequence"/>
</dbReference>
<name>A0A285UDI0_9STAP</name>
<dbReference type="GO" id="GO:0008616">
    <property type="term" value="P:tRNA queuosine(34) biosynthetic process"/>
    <property type="evidence" value="ECO:0007669"/>
    <property type="project" value="UniProtKB-UniRule"/>
</dbReference>
<evidence type="ECO:0000256" key="13">
    <source>
        <dbReference type="HAMAP-Rule" id="MF_00113"/>
    </source>
</evidence>
<dbReference type="AlphaFoldDB" id="A0A285UDI0"/>
<evidence type="ECO:0000256" key="2">
    <source>
        <dbReference type="ARBA" id="ARBA00004691"/>
    </source>
</evidence>
<dbReference type="EMBL" id="OBQF01000001">
    <property type="protein sequence ID" value="SOC38361.1"/>
    <property type="molecule type" value="Genomic_DNA"/>
</dbReference>
<evidence type="ECO:0000256" key="12">
    <source>
        <dbReference type="ARBA" id="ARBA00076160"/>
    </source>
</evidence>
<organism evidence="14 15">
    <name type="scientific">Salinicoccus kekensis</name>
    <dbReference type="NCBI Taxonomy" id="714307"/>
    <lineage>
        <taxon>Bacteria</taxon>
        <taxon>Bacillati</taxon>
        <taxon>Bacillota</taxon>
        <taxon>Bacilli</taxon>
        <taxon>Bacillales</taxon>
        <taxon>Staphylococcaceae</taxon>
        <taxon>Salinicoccus</taxon>
    </lineage>
</organism>
<keyword evidence="7 13" id="KW-0671">Queuosine biosynthesis</keyword>
<dbReference type="InterPro" id="IPR042118">
    <property type="entry name" value="QueA_dom1"/>
</dbReference>
<evidence type="ECO:0000313" key="15">
    <source>
        <dbReference type="Proteomes" id="UP000219412"/>
    </source>
</evidence>
<dbReference type="InterPro" id="IPR003699">
    <property type="entry name" value="QueA"/>
</dbReference>
<reference evidence="15" key="1">
    <citation type="submission" date="2017-08" db="EMBL/GenBank/DDBJ databases">
        <authorList>
            <person name="Varghese N."/>
            <person name="Submissions S."/>
        </authorList>
    </citation>
    <scope>NUCLEOTIDE SEQUENCE [LARGE SCALE GENOMIC DNA]</scope>
    <source>
        <strain evidence="15">DSM 23173</strain>
    </source>
</reference>
<evidence type="ECO:0000256" key="1">
    <source>
        <dbReference type="ARBA" id="ARBA00004496"/>
    </source>
</evidence>
<protein>
    <recommendedName>
        <fullName evidence="11 13">S-adenosylmethionine:tRNA ribosyltransferase-isomerase</fullName>
        <ecNumber evidence="10 13">2.4.99.17</ecNumber>
    </recommendedName>
    <alternativeName>
        <fullName evidence="12 13">Queuosine biosynthesis protein QueA</fullName>
    </alternativeName>
</protein>
<dbReference type="InterPro" id="IPR036100">
    <property type="entry name" value="QueA_sf"/>
</dbReference>
<comment type="function">
    <text evidence="13">Transfers and isomerizes the ribose moiety from AdoMet to the 7-aminomethyl group of 7-deazaguanine (preQ1-tRNA) to give epoxyqueuosine (oQ-tRNA).</text>
</comment>
<accession>A0A285UDI0</accession>
<evidence type="ECO:0000256" key="4">
    <source>
        <dbReference type="ARBA" id="ARBA00022490"/>
    </source>
</evidence>
<dbReference type="SUPFAM" id="SSF111337">
    <property type="entry name" value="QueA-like"/>
    <property type="match status" value="1"/>
</dbReference>
<dbReference type="UniPathway" id="UPA00392"/>
<evidence type="ECO:0000256" key="11">
    <source>
        <dbReference type="ARBA" id="ARBA00069325"/>
    </source>
</evidence>
<dbReference type="InterPro" id="IPR042119">
    <property type="entry name" value="QueA_dom2"/>
</dbReference>
<evidence type="ECO:0000256" key="6">
    <source>
        <dbReference type="ARBA" id="ARBA00022691"/>
    </source>
</evidence>
<sequence length="351" mass="39114">MILKLEEFDFELPEKLIAQTPLEDRTASRLLALNKDDGTIEDRTFSDIIKYFDKGDVLVLNDTKVLPARLYGVKEDTGAKIEMLLLTPLEGGYEVLIRPARKVKEGTKIVFGNGELIAECTATFDEGIRHMKLHHEGILENVLDALGEMPLPPYIKERLEDKDRYQTVYAKETGSAAAPTAGLHFTDELLDEIEASGVKIVYITLHVGLGTFRPVSAETIEDHKMHSEYYLITGETADILNEAKSAGKRIISVGTTSTRTLETVMRDHGAFKAASGFTDIFIYPGFRYQAVDTLITNFHLPKSSLVMLVSAFSSREKILDAYQHAVEKGYRFFSFGDAMIIHGGKKDGNTL</sequence>
<dbReference type="FunFam" id="3.40.1780.10:FF:000001">
    <property type="entry name" value="S-adenosylmethionine:tRNA ribosyltransferase-isomerase"/>
    <property type="match status" value="1"/>
</dbReference>
<evidence type="ECO:0000256" key="3">
    <source>
        <dbReference type="ARBA" id="ARBA00011245"/>
    </source>
</evidence>
<comment type="catalytic activity">
    <reaction evidence="8 13">
        <text>7-aminomethyl-7-carbaguanosine(34) in tRNA + S-adenosyl-L-methionine = epoxyqueuosine(34) in tRNA + adenine + L-methionine + 2 H(+)</text>
        <dbReference type="Rhea" id="RHEA:32155"/>
        <dbReference type="Rhea" id="RHEA-COMP:10342"/>
        <dbReference type="Rhea" id="RHEA-COMP:18582"/>
        <dbReference type="ChEBI" id="CHEBI:15378"/>
        <dbReference type="ChEBI" id="CHEBI:16708"/>
        <dbReference type="ChEBI" id="CHEBI:57844"/>
        <dbReference type="ChEBI" id="CHEBI:59789"/>
        <dbReference type="ChEBI" id="CHEBI:82833"/>
        <dbReference type="ChEBI" id="CHEBI:194443"/>
        <dbReference type="EC" id="2.4.99.17"/>
    </reaction>
</comment>
<keyword evidence="15" id="KW-1185">Reference proteome</keyword>
<evidence type="ECO:0000256" key="8">
    <source>
        <dbReference type="ARBA" id="ARBA00052751"/>
    </source>
</evidence>
<evidence type="ECO:0000256" key="9">
    <source>
        <dbReference type="ARBA" id="ARBA00061210"/>
    </source>
</evidence>
<keyword evidence="6 13" id="KW-0949">S-adenosyl-L-methionine</keyword>
<dbReference type="HAMAP" id="MF_00113">
    <property type="entry name" value="QueA"/>
    <property type="match status" value="1"/>
</dbReference>
<dbReference type="GO" id="GO:0051075">
    <property type="term" value="F:S-adenosylmethionine:tRNA ribosyltransferase-isomerase activity"/>
    <property type="evidence" value="ECO:0007669"/>
    <property type="project" value="UniProtKB-EC"/>
</dbReference>
<evidence type="ECO:0000256" key="5">
    <source>
        <dbReference type="ARBA" id="ARBA00022679"/>
    </source>
</evidence>
<evidence type="ECO:0000313" key="14">
    <source>
        <dbReference type="EMBL" id="SOC38361.1"/>
    </source>
</evidence>
<dbReference type="Pfam" id="PF02547">
    <property type="entry name" value="Queuosine_synth"/>
    <property type="match status" value="1"/>
</dbReference>
<dbReference type="FunFam" id="2.40.10.240:FF:000002">
    <property type="entry name" value="S-adenosylmethionine:tRNA ribosyltransferase-isomerase"/>
    <property type="match status" value="1"/>
</dbReference>
<evidence type="ECO:0000256" key="10">
    <source>
        <dbReference type="ARBA" id="ARBA00066503"/>
    </source>
</evidence>
<dbReference type="NCBIfam" id="NF001140">
    <property type="entry name" value="PRK00147.1"/>
    <property type="match status" value="1"/>
</dbReference>
<proteinExistence type="inferred from homology"/>
<dbReference type="Gene3D" id="3.40.1780.10">
    <property type="entry name" value="QueA-like"/>
    <property type="match status" value="1"/>
</dbReference>
<keyword evidence="5 13" id="KW-0808">Transferase</keyword>
<comment type="subcellular location">
    <subcellularLocation>
        <location evidence="1 13">Cytoplasm</location>
    </subcellularLocation>
</comment>
<keyword evidence="14" id="KW-0413">Isomerase</keyword>
<keyword evidence="4 13" id="KW-0963">Cytoplasm</keyword>
<comment type="pathway">
    <text evidence="2 13">tRNA modification; tRNA-queuosine biosynthesis.</text>
</comment>
<gene>
    <name evidence="13" type="primary">queA</name>
    <name evidence="14" type="ORF">SAMN05878391_0387</name>
</gene>
<evidence type="ECO:0000256" key="7">
    <source>
        <dbReference type="ARBA" id="ARBA00022785"/>
    </source>
</evidence>
<dbReference type="PANTHER" id="PTHR30307:SF0">
    <property type="entry name" value="S-ADENOSYLMETHIONINE:TRNA RIBOSYLTRANSFERASE-ISOMERASE"/>
    <property type="match status" value="1"/>
</dbReference>
<comment type="similarity">
    <text evidence="9 13">Belongs to the QueA family.</text>
</comment>